<evidence type="ECO:0000256" key="1">
    <source>
        <dbReference type="SAM" id="Phobius"/>
    </source>
</evidence>
<dbReference type="Proteomes" id="UP001601976">
    <property type="component" value="Unassembled WGS sequence"/>
</dbReference>
<name>A0ABW6RRA1_9ACTN</name>
<dbReference type="RefSeq" id="WP_355725366.1">
    <property type="nucleotide sequence ID" value="NZ_JBEXNP010000021.1"/>
</dbReference>
<evidence type="ECO:0008006" key="4">
    <source>
        <dbReference type="Google" id="ProtNLM"/>
    </source>
</evidence>
<keyword evidence="1" id="KW-1133">Transmembrane helix</keyword>
<feature type="transmembrane region" description="Helical" evidence="1">
    <location>
        <begin position="69"/>
        <end position="89"/>
    </location>
</feature>
<proteinExistence type="predicted"/>
<feature type="transmembrane region" description="Helical" evidence="1">
    <location>
        <begin position="109"/>
        <end position="128"/>
    </location>
</feature>
<keyword evidence="3" id="KW-1185">Reference proteome</keyword>
<evidence type="ECO:0000313" key="2">
    <source>
        <dbReference type="EMBL" id="MFF3343491.1"/>
    </source>
</evidence>
<reference evidence="2 3" key="1">
    <citation type="submission" date="2024-10" db="EMBL/GenBank/DDBJ databases">
        <title>The Natural Products Discovery Center: Release of the First 8490 Sequenced Strains for Exploring Actinobacteria Biosynthetic Diversity.</title>
        <authorList>
            <person name="Kalkreuter E."/>
            <person name="Kautsar S.A."/>
            <person name="Yang D."/>
            <person name="Bader C.D."/>
            <person name="Teijaro C.N."/>
            <person name="Fluegel L."/>
            <person name="Davis C.M."/>
            <person name="Simpson J.R."/>
            <person name="Lauterbach L."/>
            <person name="Steele A.D."/>
            <person name="Gui C."/>
            <person name="Meng S."/>
            <person name="Li G."/>
            <person name="Viehrig K."/>
            <person name="Ye F."/>
            <person name="Su P."/>
            <person name="Kiefer A.F."/>
            <person name="Nichols A."/>
            <person name="Cepeda A.J."/>
            <person name="Yan W."/>
            <person name="Fan B."/>
            <person name="Jiang Y."/>
            <person name="Adhikari A."/>
            <person name="Zheng C.-J."/>
            <person name="Schuster L."/>
            <person name="Cowan T.M."/>
            <person name="Smanski M.J."/>
            <person name="Chevrette M.G."/>
            <person name="De Carvalho L.P.S."/>
            <person name="Shen B."/>
        </authorList>
    </citation>
    <scope>NUCLEOTIDE SEQUENCE [LARGE SCALE GENOMIC DNA]</scope>
    <source>
        <strain evidence="2 3">NPDC003029</strain>
    </source>
</reference>
<comment type="caution">
    <text evidence="2">The sequence shown here is derived from an EMBL/GenBank/DDBJ whole genome shotgun (WGS) entry which is preliminary data.</text>
</comment>
<gene>
    <name evidence="2" type="ORF">ACFYWW_33160</name>
</gene>
<keyword evidence="1" id="KW-0812">Transmembrane</keyword>
<sequence length="280" mass="30873">MSLEKQPHESGPGPVAILRVVIAQASFIAALMFYLGALYASRYYNYFHLSPFSLGFGFAEFVLQSLHLLKLPVLVTFVVLLIVSGIPRLPKRLPLPDRVARSIYAPISALARGHLVVVAAGLVMLILWPLIQPYGWVAPLTIAVGLLLGQSKNAQGSRVKGLRGRAVPLFAAGVFLFWAVTLAAWDVGERDAKLHAGNVLHWTSVVVLSTESLSLPTGSIVKQDLGEGLRHRYRYTGLRLLIERNGRYYVVPVNWNAKTDSIWVIRESENTWIGLMPGVQ</sequence>
<evidence type="ECO:0000313" key="3">
    <source>
        <dbReference type="Proteomes" id="UP001601976"/>
    </source>
</evidence>
<protein>
    <recommendedName>
        <fullName evidence="4">Integral membrane protein</fullName>
    </recommendedName>
</protein>
<accession>A0ABW6RRA1</accession>
<feature type="transmembrane region" description="Helical" evidence="1">
    <location>
        <begin position="43"/>
        <end position="63"/>
    </location>
</feature>
<feature type="transmembrane region" description="Helical" evidence="1">
    <location>
        <begin position="166"/>
        <end position="185"/>
    </location>
</feature>
<organism evidence="2 3">
    <name type="scientific">Streptomyces flavidovirens</name>
    <dbReference type="NCBI Taxonomy" id="67298"/>
    <lineage>
        <taxon>Bacteria</taxon>
        <taxon>Bacillati</taxon>
        <taxon>Actinomycetota</taxon>
        <taxon>Actinomycetes</taxon>
        <taxon>Kitasatosporales</taxon>
        <taxon>Streptomycetaceae</taxon>
        <taxon>Streptomyces</taxon>
    </lineage>
</organism>
<feature type="transmembrane region" description="Helical" evidence="1">
    <location>
        <begin position="16"/>
        <end position="36"/>
    </location>
</feature>
<keyword evidence="1" id="KW-0472">Membrane</keyword>
<dbReference type="EMBL" id="JBIAPK010000015">
    <property type="protein sequence ID" value="MFF3343491.1"/>
    <property type="molecule type" value="Genomic_DNA"/>
</dbReference>